<evidence type="ECO:0000256" key="5">
    <source>
        <dbReference type="ARBA" id="ARBA00023239"/>
    </source>
</evidence>
<evidence type="ECO:0000256" key="1">
    <source>
        <dbReference type="ARBA" id="ARBA00000110"/>
    </source>
</evidence>
<protein>
    <submittedName>
        <fullName evidence="7">Putative sphingomyelin phosphodiesterase d</fullName>
    </submittedName>
</protein>
<proteinExistence type="evidence at transcript level"/>
<reference evidence="7" key="1">
    <citation type="journal article" date="2015" name="Sci. Rep.">
        <title>Tissue- and time-dependent transcription in Ixodes ricinus salivary glands and midguts when blood feeding on the vertebrate host.</title>
        <authorList>
            <person name="Kotsyfakis M."/>
            <person name="Schwarz A."/>
            <person name="Erhart J."/>
            <person name="Ribeiro J.M."/>
        </authorList>
    </citation>
    <scope>NUCLEOTIDE SEQUENCE</scope>
    <source>
        <tissue evidence="7">Salivary gland and midgut</tissue>
    </source>
</reference>
<dbReference type="GO" id="GO:0046872">
    <property type="term" value="F:metal ion binding"/>
    <property type="evidence" value="ECO:0007669"/>
    <property type="project" value="UniProtKB-KW"/>
</dbReference>
<dbReference type="EMBL" id="GANP01003375">
    <property type="protein sequence ID" value="JAB81093.1"/>
    <property type="molecule type" value="mRNA"/>
</dbReference>
<keyword evidence="4" id="KW-1015">Disulfide bond</keyword>
<feature type="chain" id="PRO_5012972012" evidence="6">
    <location>
        <begin position="16"/>
        <end position="231"/>
    </location>
</feature>
<dbReference type="AlphaFoldDB" id="V5I180"/>
<name>V5I180_IXORI</name>
<accession>V5I180</accession>
<keyword evidence="2" id="KW-0479">Metal-binding</keyword>
<evidence type="ECO:0000256" key="6">
    <source>
        <dbReference type="SAM" id="SignalP"/>
    </source>
</evidence>
<evidence type="ECO:0000256" key="3">
    <source>
        <dbReference type="ARBA" id="ARBA00022842"/>
    </source>
</evidence>
<evidence type="ECO:0000256" key="4">
    <source>
        <dbReference type="ARBA" id="ARBA00023157"/>
    </source>
</evidence>
<comment type="catalytic activity">
    <reaction evidence="1">
        <text>an N-(acyl)-sphingosylphosphoethanolamine = an N-(acyl)-sphingosyl-1,3-cyclic phosphate + ethanolamine</text>
        <dbReference type="Rhea" id="RHEA:60648"/>
        <dbReference type="ChEBI" id="CHEBI:57603"/>
        <dbReference type="ChEBI" id="CHEBI:143891"/>
        <dbReference type="ChEBI" id="CHEBI:143892"/>
    </reaction>
</comment>
<keyword evidence="5" id="KW-0456">Lyase</keyword>
<dbReference type="InterPro" id="IPR017946">
    <property type="entry name" value="PLC-like_Pdiesterase_TIM-brl"/>
</dbReference>
<dbReference type="GO" id="GO:0008081">
    <property type="term" value="F:phosphoric diester hydrolase activity"/>
    <property type="evidence" value="ECO:0007669"/>
    <property type="project" value="InterPro"/>
</dbReference>
<dbReference type="GO" id="GO:0016829">
    <property type="term" value="F:lyase activity"/>
    <property type="evidence" value="ECO:0007669"/>
    <property type="project" value="UniProtKB-KW"/>
</dbReference>
<sequence length="231" mass="26292">MITILLFAIVPLRLCQELRPIYNIAHMVNSKEQVSEFMDTGANAIECDVQFYENGTAHRTYHGFPCDCFRICTRSSEIKDYFDYIRNVTISGAKYHGKLLFLLLDLKTSHLPTENKQSAGADIARILMDHLWINVTFSETVNVILSIGYVTEKDVLRGAVQAIQQRGAKYLDRIGFDVGRGDRLEDISVMYRELNISGHRWLGDGDTNCYSFLAFHVNELKGGESPTERDQ</sequence>
<dbReference type="GO" id="GO:0006629">
    <property type="term" value="P:lipid metabolic process"/>
    <property type="evidence" value="ECO:0007669"/>
    <property type="project" value="InterPro"/>
</dbReference>
<evidence type="ECO:0000256" key="2">
    <source>
        <dbReference type="ARBA" id="ARBA00022723"/>
    </source>
</evidence>
<evidence type="ECO:0000313" key="7">
    <source>
        <dbReference type="EMBL" id="JAB81093.1"/>
    </source>
</evidence>
<keyword evidence="3" id="KW-0460">Magnesium</keyword>
<organism evidence="7">
    <name type="scientific">Ixodes ricinus</name>
    <name type="common">Common tick</name>
    <name type="synonym">Acarus ricinus</name>
    <dbReference type="NCBI Taxonomy" id="34613"/>
    <lineage>
        <taxon>Eukaryota</taxon>
        <taxon>Metazoa</taxon>
        <taxon>Ecdysozoa</taxon>
        <taxon>Arthropoda</taxon>
        <taxon>Chelicerata</taxon>
        <taxon>Arachnida</taxon>
        <taxon>Acari</taxon>
        <taxon>Parasitiformes</taxon>
        <taxon>Ixodida</taxon>
        <taxon>Ixodoidea</taxon>
        <taxon>Ixodidae</taxon>
        <taxon>Ixodinae</taxon>
        <taxon>Ixodes</taxon>
    </lineage>
</organism>
<dbReference type="Gene3D" id="3.20.20.190">
    <property type="entry name" value="Phosphatidylinositol (PI) phosphodiesterase"/>
    <property type="match status" value="1"/>
</dbReference>
<feature type="signal peptide" evidence="6">
    <location>
        <begin position="1"/>
        <end position="15"/>
    </location>
</feature>
<keyword evidence="6" id="KW-0732">Signal</keyword>